<accession>A0A4Q2IMI8</accession>
<feature type="domain" description="EAL" evidence="2">
    <location>
        <begin position="486"/>
        <end position="736"/>
    </location>
</feature>
<dbReference type="Gene3D" id="3.20.20.450">
    <property type="entry name" value="EAL domain"/>
    <property type="match status" value="1"/>
</dbReference>
<dbReference type="CDD" id="cd01949">
    <property type="entry name" value="GGDEF"/>
    <property type="match status" value="1"/>
</dbReference>
<proteinExistence type="predicted"/>
<feature type="transmembrane region" description="Helical" evidence="1">
    <location>
        <begin position="20"/>
        <end position="43"/>
    </location>
</feature>
<organism evidence="4 5">
    <name type="scientific">Sphingomonas desiccabilis</name>
    <dbReference type="NCBI Taxonomy" id="429134"/>
    <lineage>
        <taxon>Bacteria</taxon>
        <taxon>Pseudomonadati</taxon>
        <taxon>Pseudomonadota</taxon>
        <taxon>Alphaproteobacteria</taxon>
        <taxon>Sphingomonadales</taxon>
        <taxon>Sphingomonadaceae</taxon>
        <taxon>Sphingomonas</taxon>
    </lineage>
</organism>
<feature type="domain" description="GGDEF" evidence="3">
    <location>
        <begin position="344"/>
        <end position="477"/>
    </location>
</feature>
<dbReference type="InterPro" id="IPR052155">
    <property type="entry name" value="Biofilm_reg_signaling"/>
</dbReference>
<dbReference type="AlphaFoldDB" id="A0A4Q2IMI8"/>
<dbReference type="NCBIfam" id="TIGR00254">
    <property type="entry name" value="GGDEF"/>
    <property type="match status" value="1"/>
</dbReference>
<dbReference type="Pfam" id="PF00990">
    <property type="entry name" value="GGDEF"/>
    <property type="match status" value="1"/>
</dbReference>
<dbReference type="CDD" id="cd01948">
    <property type="entry name" value="EAL"/>
    <property type="match status" value="1"/>
</dbReference>
<dbReference type="InterPro" id="IPR001633">
    <property type="entry name" value="EAL_dom"/>
</dbReference>
<dbReference type="PROSITE" id="PS50883">
    <property type="entry name" value="EAL"/>
    <property type="match status" value="1"/>
</dbReference>
<dbReference type="Gene3D" id="3.30.70.270">
    <property type="match status" value="1"/>
</dbReference>
<evidence type="ECO:0000313" key="5">
    <source>
        <dbReference type="Proteomes" id="UP000292347"/>
    </source>
</evidence>
<name>A0A4Q2IMI8_9SPHN</name>
<dbReference type="SUPFAM" id="SSF55073">
    <property type="entry name" value="Nucleotide cyclase"/>
    <property type="match status" value="1"/>
</dbReference>
<dbReference type="InterPro" id="IPR035919">
    <property type="entry name" value="EAL_sf"/>
</dbReference>
<dbReference type="SMART" id="SM00267">
    <property type="entry name" value="GGDEF"/>
    <property type="match status" value="1"/>
</dbReference>
<dbReference type="EMBL" id="SDPT01000003">
    <property type="protein sequence ID" value="RXZ30540.1"/>
    <property type="molecule type" value="Genomic_DNA"/>
</dbReference>
<dbReference type="InterPro" id="IPR043128">
    <property type="entry name" value="Rev_trsase/Diguanyl_cyclase"/>
</dbReference>
<evidence type="ECO:0000259" key="3">
    <source>
        <dbReference type="PROSITE" id="PS50887"/>
    </source>
</evidence>
<keyword evidence="1" id="KW-1133">Transmembrane helix</keyword>
<dbReference type="InterPro" id="IPR000160">
    <property type="entry name" value="GGDEF_dom"/>
</dbReference>
<keyword evidence="5" id="KW-1185">Reference proteome</keyword>
<protein>
    <submittedName>
        <fullName evidence="4">EAL domain-containing protein</fullName>
    </submittedName>
</protein>
<keyword evidence="1" id="KW-0812">Transmembrane</keyword>
<dbReference type="InterPro" id="IPR029787">
    <property type="entry name" value="Nucleotide_cyclase"/>
</dbReference>
<dbReference type="Proteomes" id="UP000292347">
    <property type="component" value="Unassembled WGS sequence"/>
</dbReference>
<reference evidence="4 5" key="1">
    <citation type="submission" date="2019-01" db="EMBL/GenBank/DDBJ databases">
        <title>Sphingomonas mucosissima sp. nov. and Sphingomonas desiccabilis sp. nov., from biological soil crusts in the Colorado Plateau, USA.</title>
        <authorList>
            <person name="Zhu D."/>
        </authorList>
    </citation>
    <scope>NUCLEOTIDE SEQUENCE [LARGE SCALE GENOMIC DNA]</scope>
    <source>
        <strain evidence="4 5">CP1D</strain>
    </source>
</reference>
<dbReference type="SUPFAM" id="SSF141868">
    <property type="entry name" value="EAL domain-like"/>
    <property type="match status" value="1"/>
</dbReference>
<keyword evidence="1" id="KW-0472">Membrane</keyword>
<dbReference type="Pfam" id="PF05228">
    <property type="entry name" value="CHASE4"/>
    <property type="match status" value="1"/>
</dbReference>
<evidence type="ECO:0000259" key="2">
    <source>
        <dbReference type="PROSITE" id="PS50883"/>
    </source>
</evidence>
<comment type="caution">
    <text evidence="4">The sequence shown here is derived from an EMBL/GenBank/DDBJ whole genome shotgun (WGS) entry which is preliminary data.</text>
</comment>
<dbReference type="InterPro" id="IPR007892">
    <property type="entry name" value="CHASE4"/>
</dbReference>
<evidence type="ECO:0000256" key="1">
    <source>
        <dbReference type="SAM" id="Phobius"/>
    </source>
</evidence>
<dbReference type="PANTHER" id="PTHR44757:SF2">
    <property type="entry name" value="BIOFILM ARCHITECTURE MAINTENANCE PROTEIN MBAA"/>
    <property type="match status" value="1"/>
</dbReference>
<dbReference type="PROSITE" id="PS50887">
    <property type="entry name" value="GGDEF"/>
    <property type="match status" value="1"/>
</dbReference>
<dbReference type="FunFam" id="3.30.70.270:FF:000001">
    <property type="entry name" value="Diguanylate cyclase domain protein"/>
    <property type="match status" value="1"/>
</dbReference>
<gene>
    <name evidence="4" type="ORF">EO081_15330</name>
</gene>
<dbReference type="GO" id="GO:0003824">
    <property type="term" value="F:catalytic activity"/>
    <property type="evidence" value="ECO:0007669"/>
    <property type="project" value="UniProtKB-ARBA"/>
</dbReference>
<feature type="transmembrane region" description="Helical" evidence="1">
    <location>
        <begin position="274"/>
        <end position="293"/>
    </location>
</feature>
<dbReference type="OrthoDB" id="9814202at2"/>
<dbReference type="PANTHER" id="PTHR44757">
    <property type="entry name" value="DIGUANYLATE CYCLASE DGCP"/>
    <property type="match status" value="1"/>
</dbReference>
<evidence type="ECO:0000313" key="4">
    <source>
        <dbReference type="EMBL" id="RXZ30540.1"/>
    </source>
</evidence>
<dbReference type="Pfam" id="PF00563">
    <property type="entry name" value="EAL"/>
    <property type="match status" value="1"/>
</dbReference>
<sequence length="745" mass="80575">MEPGQHSTGGAGRRRFVAQVVAPALATVAAMAVLIAALVLFSARQADRLAFQREHGVISTVLAQSIARIAHDQEGVTVWDDAVRHVRAFDQDPVWLDTNLGVWMRTYYGHDEAFLLNPKNEPIYAMRGGRRISASAYQRGVEDIAAPLVAELRRKLRHPSPGDVGPSALTPGTIDLAIVSGHPAIVSVKPITSDTGTIPQAAGTEFLHIAVRYLDTDFTRELSERYQLEGAAFAKQPLAGRTEGAVPLLSSSKQLIGYVVWQPFQPGSLLVKRVAPVMGASLLLIFAIVTILLRHVRQGTLRLEASEAQAQHLAFHDPLTGLANRALFDDRLAHQLAHARAASSSLALLYLDLDGFKSVNDTLGHPAGDELIRQVGTRLASLVRSTDLVARVGGDEFAIIQCDIEGPAEAEILCMRIVEEISRPIDIAGTQARVGVSIGIAMGPADASERIDLARKADIALYEAKSAGKGRYTFFAEGMDASLRRRKEIETALRAALETRTGLEVFYQPLYSAQSGAITGAEALVRWRRPQQGFISPTIFVPIAEEAGLIEQLGEWVLEQACRAAVKWPIGTISVNVSAVQLRNAHFAERVTEILKQSGLEPARLEVEITETSFIENAANCQPNLTALRARGVKIALDDFGTGYSSFTHLRNFDVDRIKIDRSFVSGIGSTEDGSPIIQAIIDLAKASGLKVTAEGVETAEQRFFLSQIGCNSLQGYLLSRPMPAKAMDAVFRVGGHSSALADTN</sequence>
<dbReference type="SMART" id="SM00052">
    <property type="entry name" value="EAL"/>
    <property type="match status" value="1"/>
</dbReference>